<name>J3N691_ORYBR</name>
<dbReference type="KEGG" id="obr:102702222"/>
<dbReference type="EnsemblPlants" id="OB11G13270.1">
    <property type="protein sequence ID" value="OB11G13270.1"/>
    <property type="gene ID" value="OB11G13270"/>
</dbReference>
<evidence type="ECO:0000256" key="7">
    <source>
        <dbReference type="ARBA" id="ARBA00047899"/>
    </source>
</evidence>
<evidence type="ECO:0000256" key="4">
    <source>
        <dbReference type="ARBA" id="ARBA00022741"/>
    </source>
</evidence>
<protein>
    <recommendedName>
        <fullName evidence="1">non-specific serine/threonine protein kinase</fullName>
        <ecNumber evidence="1">2.7.11.1</ecNumber>
    </recommendedName>
</protein>
<keyword evidence="6" id="KW-0067">ATP-binding</keyword>
<comment type="catalytic activity">
    <reaction evidence="7">
        <text>L-threonyl-[protein] + ATP = O-phospho-L-threonyl-[protein] + ADP + H(+)</text>
        <dbReference type="Rhea" id="RHEA:46608"/>
        <dbReference type="Rhea" id="RHEA-COMP:11060"/>
        <dbReference type="Rhea" id="RHEA-COMP:11605"/>
        <dbReference type="ChEBI" id="CHEBI:15378"/>
        <dbReference type="ChEBI" id="CHEBI:30013"/>
        <dbReference type="ChEBI" id="CHEBI:30616"/>
        <dbReference type="ChEBI" id="CHEBI:61977"/>
        <dbReference type="ChEBI" id="CHEBI:456216"/>
        <dbReference type="EC" id="2.7.11.1"/>
    </reaction>
</comment>
<feature type="domain" description="Protein kinase" evidence="10">
    <location>
        <begin position="36"/>
        <end position="294"/>
    </location>
</feature>
<feature type="region of interest" description="Disordered" evidence="9">
    <location>
        <begin position="1"/>
        <end position="31"/>
    </location>
</feature>
<evidence type="ECO:0000313" key="11">
    <source>
        <dbReference type="EnsemblPlants" id="OB11G13270.1"/>
    </source>
</evidence>
<evidence type="ECO:0000256" key="1">
    <source>
        <dbReference type="ARBA" id="ARBA00012513"/>
    </source>
</evidence>
<feature type="compositionally biased region" description="Acidic residues" evidence="9">
    <location>
        <begin position="12"/>
        <end position="28"/>
    </location>
</feature>
<evidence type="ECO:0000256" key="3">
    <source>
        <dbReference type="ARBA" id="ARBA00022679"/>
    </source>
</evidence>
<evidence type="ECO:0000259" key="10">
    <source>
        <dbReference type="PROSITE" id="PS50011"/>
    </source>
</evidence>
<dbReference type="Gene3D" id="3.30.200.20">
    <property type="entry name" value="Phosphorylase Kinase, domain 1"/>
    <property type="match status" value="1"/>
</dbReference>
<evidence type="ECO:0000256" key="9">
    <source>
        <dbReference type="SAM" id="MobiDB-lite"/>
    </source>
</evidence>
<dbReference type="FunFam" id="3.30.200.20:FF:000427">
    <property type="entry name" value="Wnk protein kinase"/>
    <property type="match status" value="1"/>
</dbReference>
<organism evidence="11">
    <name type="scientific">Oryza brachyantha</name>
    <name type="common">malo sina</name>
    <dbReference type="NCBI Taxonomy" id="4533"/>
    <lineage>
        <taxon>Eukaryota</taxon>
        <taxon>Viridiplantae</taxon>
        <taxon>Streptophyta</taxon>
        <taxon>Embryophyta</taxon>
        <taxon>Tracheophyta</taxon>
        <taxon>Spermatophyta</taxon>
        <taxon>Magnoliopsida</taxon>
        <taxon>Liliopsida</taxon>
        <taxon>Poales</taxon>
        <taxon>Poaceae</taxon>
        <taxon>BOP clade</taxon>
        <taxon>Oryzoideae</taxon>
        <taxon>Oryzeae</taxon>
        <taxon>Oryzinae</taxon>
        <taxon>Oryza</taxon>
    </lineage>
</organism>
<gene>
    <name evidence="11" type="primary">LOC102702222</name>
</gene>
<comment type="catalytic activity">
    <reaction evidence="8">
        <text>L-seryl-[protein] + ATP = O-phospho-L-seryl-[protein] + ADP + H(+)</text>
        <dbReference type="Rhea" id="RHEA:17989"/>
        <dbReference type="Rhea" id="RHEA-COMP:9863"/>
        <dbReference type="Rhea" id="RHEA-COMP:11604"/>
        <dbReference type="ChEBI" id="CHEBI:15378"/>
        <dbReference type="ChEBI" id="CHEBI:29999"/>
        <dbReference type="ChEBI" id="CHEBI:30616"/>
        <dbReference type="ChEBI" id="CHEBI:83421"/>
        <dbReference type="ChEBI" id="CHEBI:456216"/>
        <dbReference type="EC" id="2.7.11.1"/>
    </reaction>
</comment>
<keyword evidence="4" id="KW-0547">Nucleotide-binding</keyword>
<reference evidence="11" key="2">
    <citation type="submission" date="2013-04" db="UniProtKB">
        <authorList>
            <consortium name="EnsemblPlants"/>
        </authorList>
    </citation>
    <scope>IDENTIFICATION</scope>
</reference>
<dbReference type="OrthoDB" id="4062651at2759"/>
<dbReference type="InterPro" id="IPR050588">
    <property type="entry name" value="WNK_Ser-Thr_kinase"/>
</dbReference>
<keyword evidence="12" id="KW-1185">Reference proteome</keyword>
<dbReference type="PANTHER" id="PTHR13902">
    <property type="entry name" value="SERINE/THREONINE-PROTEIN KINASE WNK WITH NO LYSINE -RELATED"/>
    <property type="match status" value="1"/>
</dbReference>
<dbReference type="Proteomes" id="UP000006038">
    <property type="component" value="Chromosome 11"/>
</dbReference>
<evidence type="ECO:0000313" key="12">
    <source>
        <dbReference type="Proteomes" id="UP000006038"/>
    </source>
</evidence>
<evidence type="ECO:0000256" key="8">
    <source>
        <dbReference type="ARBA" id="ARBA00048679"/>
    </source>
</evidence>
<dbReference type="PROSITE" id="PS00108">
    <property type="entry name" value="PROTEIN_KINASE_ST"/>
    <property type="match status" value="1"/>
</dbReference>
<dbReference type="Gramene" id="OB11G13270.1">
    <property type="protein sequence ID" value="OB11G13270.1"/>
    <property type="gene ID" value="OB11G13270"/>
</dbReference>
<dbReference type="HOGENOM" id="CLU_000288_142_5_1"/>
<reference evidence="11" key="1">
    <citation type="journal article" date="2013" name="Nat. Commun.">
        <title>Whole-genome sequencing of Oryza brachyantha reveals mechanisms underlying Oryza genome evolution.</title>
        <authorList>
            <person name="Chen J."/>
            <person name="Huang Q."/>
            <person name="Gao D."/>
            <person name="Wang J."/>
            <person name="Lang Y."/>
            <person name="Liu T."/>
            <person name="Li B."/>
            <person name="Bai Z."/>
            <person name="Luis Goicoechea J."/>
            <person name="Liang C."/>
            <person name="Chen C."/>
            <person name="Zhang W."/>
            <person name="Sun S."/>
            <person name="Liao Y."/>
            <person name="Zhang X."/>
            <person name="Yang L."/>
            <person name="Song C."/>
            <person name="Wang M."/>
            <person name="Shi J."/>
            <person name="Liu G."/>
            <person name="Liu J."/>
            <person name="Zhou H."/>
            <person name="Zhou W."/>
            <person name="Yu Q."/>
            <person name="An N."/>
            <person name="Chen Y."/>
            <person name="Cai Q."/>
            <person name="Wang B."/>
            <person name="Liu B."/>
            <person name="Min J."/>
            <person name="Huang Y."/>
            <person name="Wu H."/>
            <person name="Li Z."/>
            <person name="Zhang Y."/>
            <person name="Yin Y."/>
            <person name="Song W."/>
            <person name="Jiang J."/>
            <person name="Jackson S.A."/>
            <person name="Wing R.A."/>
            <person name="Wang J."/>
            <person name="Chen M."/>
        </authorList>
    </citation>
    <scope>NUCLEOTIDE SEQUENCE [LARGE SCALE GENOMIC DNA]</scope>
    <source>
        <strain evidence="11">cv. IRGC 101232</strain>
    </source>
</reference>
<sequence length="441" mass="49761">MVPPEAAAADFVADEQPEPPDEDPDVAEADPTGRYLRYKEIIGSGSSKTVYKAFDAVDGIEVAWGKVEINDRIMGSSKELQRLCTEIQLLKSLKHKHILKLYASWVDTRNRTVNIVTELFTSGNLREYRTKHKKVDMKAMRRWAKQILTGLEYLHSQKPPIIHRDLKCDNIFINGNHGKVKIGDFGLAMVMQQRKTQSIQGTVEFMAPELFGENYNELVDIYSFGMCMLEMVTCECPYSECKGFVQIYKKITEGVKPVALSKVKDAELRNFIESCLTSVSDRLPASELLKSPFLQKDGANEQSSNPVQEQVKFTENSSLDSKDVPIFVSLVPNDTVNGKEKSFSLVLQKGDFVLEGNMSNTNPVMLFLRFPSPPDGKFKNVQFCFDMEKDTSLSVSSEMVEQLELPEWNPAFPELIDAFLLHIFPSWKPCVKVGKMLPSSS</sequence>
<dbReference type="EC" id="2.7.11.1" evidence="1"/>
<evidence type="ECO:0000256" key="6">
    <source>
        <dbReference type="ARBA" id="ARBA00022840"/>
    </source>
</evidence>
<dbReference type="InterPro" id="IPR000719">
    <property type="entry name" value="Prot_kinase_dom"/>
</dbReference>
<dbReference type="GeneID" id="102702222"/>
<dbReference type="InterPro" id="IPR011009">
    <property type="entry name" value="Kinase-like_dom_sf"/>
</dbReference>
<dbReference type="GO" id="GO:0005524">
    <property type="term" value="F:ATP binding"/>
    <property type="evidence" value="ECO:0007669"/>
    <property type="project" value="UniProtKB-KW"/>
</dbReference>
<dbReference type="eggNOG" id="KOG0584">
    <property type="taxonomic scope" value="Eukaryota"/>
</dbReference>
<evidence type="ECO:0000256" key="2">
    <source>
        <dbReference type="ARBA" id="ARBA00022527"/>
    </source>
</evidence>
<dbReference type="Pfam" id="PF00069">
    <property type="entry name" value="Pkinase"/>
    <property type="match status" value="1"/>
</dbReference>
<dbReference type="RefSeq" id="XP_006662755.1">
    <property type="nucleotide sequence ID" value="XM_006662692.2"/>
</dbReference>
<proteinExistence type="predicted"/>
<accession>J3N691</accession>
<keyword evidence="3" id="KW-0808">Transferase</keyword>
<dbReference type="OMA" id="QFAAFQE"/>
<evidence type="ECO:0000256" key="5">
    <source>
        <dbReference type="ARBA" id="ARBA00022777"/>
    </source>
</evidence>
<dbReference type="SMART" id="SM00220">
    <property type="entry name" value="S_TKc"/>
    <property type="match status" value="1"/>
</dbReference>
<dbReference type="Gene3D" id="1.10.510.10">
    <property type="entry name" value="Transferase(Phosphotransferase) domain 1"/>
    <property type="match status" value="1"/>
</dbReference>
<dbReference type="GO" id="GO:0004674">
    <property type="term" value="F:protein serine/threonine kinase activity"/>
    <property type="evidence" value="ECO:0007669"/>
    <property type="project" value="UniProtKB-KW"/>
</dbReference>
<keyword evidence="2" id="KW-0723">Serine/threonine-protein kinase</keyword>
<dbReference type="FunFam" id="1.10.510.10:FF:000046">
    <property type="entry name" value="probable serine/threonine-protein kinase WNK9"/>
    <property type="match status" value="1"/>
</dbReference>
<dbReference type="AlphaFoldDB" id="J3N691"/>
<dbReference type="CDD" id="cd13983">
    <property type="entry name" value="STKc_WNK"/>
    <property type="match status" value="1"/>
</dbReference>
<dbReference type="SUPFAM" id="SSF56112">
    <property type="entry name" value="Protein kinase-like (PK-like)"/>
    <property type="match status" value="1"/>
</dbReference>
<dbReference type="InterPro" id="IPR008271">
    <property type="entry name" value="Ser/Thr_kinase_AS"/>
</dbReference>
<keyword evidence="5" id="KW-0418">Kinase</keyword>
<dbReference type="PROSITE" id="PS50011">
    <property type="entry name" value="PROTEIN_KINASE_DOM"/>
    <property type="match status" value="1"/>
</dbReference>